<comment type="caution">
    <text evidence="3">The sequence shown here is derived from an EMBL/GenBank/DDBJ whole genome shotgun (WGS) entry which is preliminary data.</text>
</comment>
<feature type="domain" description="Thioesterase" evidence="2">
    <location>
        <begin position="3"/>
        <end position="219"/>
    </location>
</feature>
<evidence type="ECO:0000313" key="3">
    <source>
        <dbReference type="EMBL" id="MBM0233567.1"/>
    </source>
</evidence>
<sequence>MLLYCFPHAGGASTTYRPWQRLLPAGVVVCPMSYATVGLNSGADLPAAAAVLADRIGADPAEPVAFFGHSMGALVAFEVARTLRARGRRGPVALVAAGHVAPHLPSPGPVLHGLPSDDFWREVRALGGGRDDLIEDAELRAAVETRVRSEFRAAETYRYTPSYPLDCDVLAIAGAEDERSPVDGMEAWRMHTLGAFTMSVLPGGHFFVDAYRHEVLAMVRTTLAAAGASGRSGRTGRTSVS</sequence>
<accession>A0ABS1XWC8</accession>
<dbReference type="Gene3D" id="3.40.50.1820">
    <property type="entry name" value="alpha/beta hydrolase"/>
    <property type="match status" value="1"/>
</dbReference>
<dbReference type="EMBL" id="JAEVHM010000086">
    <property type="protein sequence ID" value="MBM0233567.1"/>
    <property type="molecule type" value="Genomic_DNA"/>
</dbReference>
<evidence type="ECO:0000313" key="4">
    <source>
        <dbReference type="Proteomes" id="UP000601027"/>
    </source>
</evidence>
<evidence type="ECO:0000256" key="1">
    <source>
        <dbReference type="ARBA" id="ARBA00007169"/>
    </source>
</evidence>
<dbReference type="PANTHER" id="PTHR11487:SF0">
    <property type="entry name" value="S-ACYL FATTY ACID SYNTHASE THIOESTERASE, MEDIUM CHAIN"/>
    <property type="match status" value="1"/>
</dbReference>
<name>A0ABS1XWC8_9ACTN</name>
<organism evidence="3 4">
    <name type="scientific">Micromonospora parastrephiae</name>
    <dbReference type="NCBI Taxonomy" id="2806101"/>
    <lineage>
        <taxon>Bacteria</taxon>
        <taxon>Bacillati</taxon>
        <taxon>Actinomycetota</taxon>
        <taxon>Actinomycetes</taxon>
        <taxon>Micromonosporales</taxon>
        <taxon>Micromonosporaceae</taxon>
        <taxon>Micromonospora</taxon>
    </lineage>
</organism>
<protein>
    <submittedName>
        <fullName evidence="3">Thioesterase</fullName>
    </submittedName>
</protein>
<evidence type="ECO:0000259" key="2">
    <source>
        <dbReference type="Pfam" id="PF00975"/>
    </source>
</evidence>
<dbReference type="InterPro" id="IPR029058">
    <property type="entry name" value="AB_hydrolase_fold"/>
</dbReference>
<dbReference type="InterPro" id="IPR012223">
    <property type="entry name" value="TEII"/>
</dbReference>
<dbReference type="SUPFAM" id="SSF53474">
    <property type="entry name" value="alpha/beta-Hydrolases"/>
    <property type="match status" value="1"/>
</dbReference>
<dbReference type="Proteomes" id="UP000601027">
    <property type="component" value="Unassembled WGS sequence"/>
</dbReference>
<comment type="similarity">
    <text evidence="1">Belongs to the thioesterase family.</text>
</comment>
<keyword evidence="4" id="KW-1185">Reference proteome</keyword>
<dbReference type="Pfam" id="PF00975">
    <property type="entry name" value="Thioesterase"/>
    <property type="match status" value="1"/>
</dbReference>
<dbReference type="PANTHER" id="PTHR11487">
    <property type="entry name" value="THIOESTERASE"/>
    <property type="match status" value="1"/>
</dbReference>
<reference evidence="3 4" key="1">
    <citation type="submission" date="2021-01" db="EMBL/GenBank/DDBJ databases">
        <title>Draft genome sequence of Micromonospora sp. strain STR1_7.</title>
        <authorList>
            <person name="Karlyshev A."/>
            <person name="Jawad R."/>
        </authorList>
    </citation>
    <scope>NUCLEOTIDE SEQUENCE [LARGE SCALE GENOMIC DNA]</scope>
    <source>
        <strain evidence="3 4">STR1-7</strain>
    </source>
</reference>
<gene>
    <name evidence="3" type="ORF">JNW91_17920</name>
</gene>
<proteinExistence type="inferred from homology"/>
<dbReference type="RefSeq" id="WP_203176673.1">
    <property type="nucleotide sequence ID" value="NZ_JAEVHM010000086.1"/>
</dbReference>
<dbReference type="InterPro" id="IPR001031">
    <property type="entry name" value="Thioesterase"/>
</dbReference>